<gene>
    <name evidence="2" type="ORF">SBA_ch1_32480</name>
</gene>
<dbReference type="InterPro" id="IPR049945">
    <property type="entry name" value="AAA_22"/>
</dbReference>
<dbReference type="InterPro" id="IPR003593">
    <property type="entry name" value="AAA+_ATPase"/>
</dbReference>
<sequence length="579" mass="62738">MYDQFYGLQGRPFQLTPDPHYYFESATHRKALSYLGYGLAQGEGFIVITGDIGAGKTTLVGHLMQTIDPARLTAVKIVSTQVEGDDMLRLAAQSFGLSTDGLSKAAILQQVEAMLHAQARAGRRSLLIVDEAQNLPVSAIEELRMLSNFQLGGQSLLQIFLLGQPEFRDLLKSPELEQLRQRVIATHHLEPMMANEVEPYMLHRLAIAGWNGNPAFTQDAFAALYAATGGVPRRLNALASRVLLLGAIEQLHVIDEEVVDAVVADMGLDSDVAPAAVAPSVLDVAEEPVPFEPEPVAIADEGVEEERIEDQPVTPPFGYYAADDERAADEPVEDDAIELEAAWAQPDWTTTEIEPVADAAESVEQEEAYVADEPVTPTVVAPFARPAFAAFAPPRAVEPAFESEVAIDPVEADAEPEEPADFAAPFARAQSEAESDIEAEPPVSDEAFDDVETLVEAEPVVEAEPFAEAVAEPFATVDAVDAVDVDALRADMLGEIEALRAEIASLRAVQSHAPFGQPAQPEIDPEALKGCFTLIEERLSALEFRAEEQDTALRRVLTLLVDWVEREERMADMQAGVAA</sequence>
<dbReference type="Gene3D" id="3.40.50.300">
    <property type="entry name" value="P-loop containing nucleotide triphosphate hydrolases"/>
    <property type="match status" value="1"/>
</dbReference>
<dbReference type="EMBL" id="AP018817">
    <property type="protein sequence ID" value="BBF71048.1"/>
    <property type="molecule type" value="Genomic_DNA"/>
</dbReference>
<dbReference type="InterPro" id="IPR052026">
    <property type="entry name" value="ExeA_AAA_ATPase_DNA-bind"/>
</dbReference>
<evidence type="ECO:0000313" key="3">
    <source>
        <dbReference type="Proteomes" id="UP001059971"/>
    </source>
</evidence>
<dbReference type="NCBIfam" id="TIGR03015">
    <property type="entry name" value="pepcterm_ATPase"/>
    <property type="match status" value="1"/>
</dbReference>
<evidence type="ECO:0000313" key="2">
    <source>
        <dbReference type="EMBL" id="BBF71048.1"/>
    </source>
</evidence>
<dbReference type="Proteomes" id="UP001059971">
    <property type="component" value="Chromosome 1"/>
</dbReference>
<feature type="domain" description="AAA+ ATPase" evidence="1">
    <location>
        <begin position="42"/>
        <end position="208"/>
    </location>
</feature>
<dbReference type="SUPFAM" id="SSF52540">
    <property type="entry name" value="P-loop containing nucleoside triphosphate hydrolases"/>
    <property type="match status" value="1"/>
</dbReference>
<name>A0ABM7G5E0_9SPHN</name>
<organism evidence="2 3">
    <name type="scientific">Sphingomonas bisphenolicum</name>
    <dbReference type="NCBI Taxonomy" id="296544"/>
    <lineage>
        <taxon>Bacteria</taxon>
        <taxon>Pseudomonadati</taxon>
        <taxon>Pseudomonadota</taxon>
        <taxon>Alphaproteobacteria</taxon>
        <taxon>Sphingomonadales</taxon>
        <taxon>Sphingomonadaceae</taxon>
        <taxon>Sphingomonas</taxon>
    </lineage>
</organism>
<dbReference type="SMART" id="SM00382">
    <property type="entry name" value="AAA"/>
    <property type="match status" value="1"/>
</dbReference>
<dbReference type="Pfam" id="PF13401">
    <property type="entry name" value="AAA_22"/>
    <property type="match status" value="1"/>
</dbReference>
<keyword evidence="3" id="KW-1185">Reference proteome</keyword>
<reference evidence="2" key="1">
    <citation type="submission" date="2018-07" db="EMBL/GenBank/DDBJ databases">
        <title>Complete genome sequence of Sphingomonas bisphenolicum strain AO1, a bisphenol A degradative bacterium isolated from Japanese farm field.</title>
        <authorList>
            <person name="Murakami M."/>
            <person name="Koh M."/>
            <person name="Koba S."/>
            <person name="Matsumura Y."/>
        </authorList>
    </citation>
    <scope>NUCLEOTIDE SEQUENCE</scope>
    <source>
        <strain evidence="2">AO1</strain>
    </source>
</reference>
<accession>A0ABM7G5E0</accession>
<dbReference type="PANTHER" id="PTHR35894">
    <property type="entry name" value="GENERAL SECRETION PATHWAY PROTEIN A-RELATED"/>
    <property type="match status" value="1"/>
</dbReference>
<dbReference type="InterPro" id="IPR017466">
    <property type="entry name" value="XrtA-assoc_ATPase-like"/>
</dbReference>
<evidence type="ECO:0000259" key="1">
    <source>
        <dbReference type="SMART" id="SM00382"/>
    </source>
</evidence>
<protein>
    <recommendedName>
        <fullName evidence="1">AAA+ ATPase domain-containing protein</fullName>
    </recommendedName>
</protein>
<dbReference type="InterPro" id="IPR027417">
    <property type="entry name" value="P-loop_NTPase"/>
</dbReference>
<dbReference type="PANTHER" id="PTHR35894:SF1">
    <property type="entry name" value="PHOSPHORIBULOKINASE _ URIDINE KINASE FAMILY"/>
    <property type="match status" value="1"/>
</dbReference>
<proteinExistence type="predicted"/>